<evidence type="ECO:0000313" key="8">
    <source>
        <dbReference type="Proteomes" id="UP000001635"/>
    </source>
</evidence>
<dbReference type="AlphaFoldDB" id="G0IUJ7"/>
<name>G0IUJ7_CYCMS</name>
<dbReference type="InterPro" id="IPR036010">
    <property type="entry name" value="2Fe-2S_ferredoxin-like_sf"/>
</dbReference>
<reference evidence="8" key="1">
    <citation type="submission" date="2011-07" db="EMBL/GenBank/DDBJ databases">
        <title>The complete genome of Cyclobacterium marinum DSM 745.</title>
        <authorList>
            <person name="Lucas S."/>
            <person name="Han J."/>
            <person name="Lapidus A."/>
            <person name="Bruce D."/>
            <person name="Goodwin L."/>
            <person name="Pitluck S."/>
            <person name="Peters L."/>
            <person name="Kyrpides N."/>
            <person name="Mavromatis K."/>
            <person name="Ivanova N."/>
            <person name="Ovchinnikova G."/>
            <person name="Chertkov O."/>
            <person name="Detter J.C."/>
            <person name="Tapia R."/>
            <person name="Han C."/>
            <person name="Land M."/>
            <person name="Hauser L."/>
            <person name="Markowitz V."/>
            <person name="Cheng J.-F."/>
            <person name="Hugenholtz P."/>
            <person name="Woyke T."/>
            <person name="Wu D."/>
            <person name="Tindall B."/>
            <person name="Schuetze A."/>
            <person name="Brambilla E."/>
            <person name="Klenk H.-P."/>
            <person name="Eisen J.A."/>
        </authorList>
    </citation>
    <scope>NUCLEOTIDE SEQUENCE [LARGE SCALE GENOMIC DNA]</scope>
    <source>
        <strain evidence="8">ATCC 25205 / DSM 745 / LMG 13164 / NCIMB 1802</strain>
    </source>
</reference>
<organism evidence="7 8">
    <name type="scientific">Cyclobacterium marinum (strain ATCC 25205 / DSM 745 / LMG 13164 / NCIMB 1802)</name>
    <name type="common">Flectobacillus marinus</name>
    <dbReference type="NCBI Taxonomy" id="880070"/>
    <lineage>
        <taxon>Bacteria</taxon>
        <taxon>Pseudomonadati</taxon>
        <taxon>Bacteroidota</taxon>
        <taxon>Cytophagia</taxon>
        <taxon>Cytophagales</taxon>
        <taxon>Cyclobacteriaceae</taxon>
        <taxon>Cyclobacterium</taxon>
    </lineage>
</organism>
<dbReference type="Gene3D" id="3.10.20.30">
    <property type="match status" value="1"/>
</dbReference>
<dbReference type="STRING" id="880070.Cycma_0988"/>
<proteinExistence type="predicted"/>
<evidence type="ECO:0000256" key="2">
    <source>
        <dbReference type="ARBA" id="ARBA00022723"/>
    </source>
</evidence>
<dbReference type="PANTHER" id="PTHR44379">
    <property type="entry name" value="OXIDOREDUCTASE WITH IRON-SULFUR SUBUNIT"/>
    <property type="match status" value="1"/>
</dbReference>
<dbReference type="InterPro" id="IPR036884">
    <property type="entry name" value="2Fe-2S-bd_dom_sf"/>
</dbReference>
<dbReference type="InterPro" id="IPR006058">
    <property type="entry name" value="2Fe2S_fd_BS"/>
</dbReference>
<dbReference type="PROSITE" id="PS00197">
    <property type="entry name" value="2FE2S_FER_1"/>
    <property type="match status" value="1"/>
</dbReference>
<evidence type="ECO:0000256" key="4">
    <source>
        <dbReference type="ARBA" id="ARBA00023004"/>
    </source>
</evidence>
<dbReference type="eggNOG" id="COG2080">
    <property type="taxonomic scope" value="Bacteria"/>
</dbReference>
<dbReference type="SUPFAM" id="SSF47741">
    <property type="entry name" value="CO dehydrogenase ISP C-domain like"/>
    <property type="match status" value="1"/>
</dbReference>
<evidence type="ECO:0000256" key="3">
    <source>
        <dbReference type="ARBA" id="ARBA00023002"/>
    </source>
</evidence>
<dbReference type="PANTHER" id="PTHR44379:SF2">
    <property type="entry name" value="BLR6218 PROTEIN"/>
    <property type="match status" value="1"/>
</dbReference>
<dbReference type="GO" id="GO:0016491">
    <property type="term" value="F:oxidoreductase activity"/>
    <property type="evidence" value="ECO:0007669"/>
    <property type="project" value="UniProtKB-KW"/>
</dbReference>
<dbReference type="RefSeq" id="WP_014019057.1">
    <property type="nucleotide sequence ID" value="NC_015914.1"/>
</dbReference>
<dbReference type="InterPro" id="IPR001041">
    <property type="entry name" value="2Fe-2S_ferredoxin-type"/>
</dbReference>
<gene>
    <name evidence="7" type="ordered locus">Cycma_0988</name>
</gene>
<keyword evidence="4" id="KW-0408">Iron</keyword>
<protein>
    <submittedName>
        <fullName evidence="7">(2Fe-2S)-binding domain-containing protein</fullName>
    </submittedName>
</protein>
<keyword evidence="1" id="KW-0001">2Fe-2S</keyword>
<dbReference type="CDD" id="cd00207">
    <property type="entry name" value="fer2"/>
    <property type="match status" value="1"/>
</dbReference>
<dbReference type="Gene3D" id="1.10.150.120">
    <property type="entry name" value="[2Fe-2S]-binding domain"/>
    <property type="match status" value="1"/>
</dbReference>
<keyword evidence="2" id="KW-0479">Metal-binding</keyword>
<dbReference type="HOGENOM" id="CLU_052511_3_1_10"/>
<sequence>MMRINILTKFPFRLYQDGKIPKLYNSENLPQEIMKVNVNGKEYLVKTVDNPSLLEVLRDQLNLTGTKYGCGEGACGACKVLINGIPLPACITPVTSVADKNIVTIEGIARQNELHPVQKVFLEEDVFQCGFCASGMVVSAVALLEKNPDAGPRELVSGLNGNICRCCTYPAILDALSKLSQKK</sequence>
<dbReference type="Proteomes" id="UP000001635">
    <property type="component" value="Chromosome"/>
</dbReference>
<dbReference type="InterPro" id="IPR012675">
    <property type="entry name" value="Beta-grasp_dom_sf"/>
</dbReference>
<dbReference type="Pfam" id="PF01799">
    <property type="entry name" value="Fer2_2"/>
    <property type="match status" value="1"/>
</dbReference>
<dbReference type="GO" id="GO:0051537">
    <property type="term" value="F:2 iron, 2 sulfur cluster binding"/>
    <property type="evidence" value="ECO:0007669"/>
    <property type="project" value="UniProtKB-KW"/>
</dbReference>
<evidence type="ECO:0000256" key="5">
    <source>
        <dbReference type="ARBA" id="ARBA00023014"/>
    </source>
</evidence>
<feature type="domain" description="2Fe-2S ferredoxin-type" evidence="6">
    <location>
        <begin position="32"/>
        <end position="108"/>
    </location>
</feature>
<dbReference type="GO" id="GO:0046872">
    <property type="term" value="F:metal ion binding"/>
    <property type="evidence" value="ECO:0007669"/>
    <property type="project" value="UniProtKB-KW"/>
</dbReference>
<keyword evidence="3" id="KW-0560">Oxidoreductase</keyword>
<accession>G0IUJ7</accession>
<dbReference type="SUPFAM" id="SSF54292">
    <property type="entry name" value="2Fe-2S ferredoxin-like"/>
    <property type="match status" value="1"/>
</dbReference>
<keyword evidence="5" id="KW-0411">Iron-sulfur</keyword>
<dbReference type="KEGG" id="cmr:Cycma_0988"/>
<evidence type="ECO:0000256" key="1">
    <source>
        <dbReference type="ARBA" id="ARBA00022714"/>
    </source>
</evidence>
<evidence type="ECO:0000313" key="7">
    <source>
        <dbReference type="EMBL" id="AEL24760.1"/>
    </source>
</evidence>
<dbReference type="InterPro" id="IPR002888">
    <property type="entry name" value="2Fe-2S-bd"/>
</dbReference>
<evidence type="ECO:0000259" key="6">
    <source>
        <dbReference type="PROSITE" id="PS51085"/>
    </source>
</evidence>
<keyword evidence="8" id="KW-1185">Reference proteome</keyword>
<dbReference type="EMBL" id="CP002955">
    <property type="protein sequence ID" value="AEL24760.1"/>
    <property type="molecule type" value="Genomic_DNA"/>
</dbReference>
<dbReference type="PROSITE" id="PS51085">
    <property type="entry name" value="2FE2S_FER_2"/>
    <property type="match status" value="1"/>
</dbReference>
<dbReference type="Pfam" id="PF00111">
    <property type="entry name" value="Fer2"/>
    <property type="match status" value="1"/>
</dbReference>
<dbReference type="InterPro" id="IPR051452">
    <property type="entry name" value="Diverse_Oxidoreductases"/>
</dbReference>